<evidence type="ECO:0000313" key="5">
    <source>
        <dbReference type="EMBL" id="NOU50557.1"/>
    </source>
</evidence>
<dbReference type="Proteomes" id="UP000586305">
    <property type="component" value="Unassembled WGS sequence"/>
</dbReference>
<dbReference type="InterPro" id="IPR027417">
    <property type="entry name" value="P-loop_NTPase"/>
</dbReference>
<reference evidence="5 6" key="1">
    <citation type="submission" date="2020-04" db="EMBL/GenBank/DDBJ databases">
        <title>Pseudoalteromonas caenipelagi sp. nov., isolated from a tidal flat.</title>
        <authorList>
            <person name="Park S."/>
            <person name="Yoon J.-H."/>
        </authorList>
    </citation>
    <scope>NUCLEOTIDE SEQUENCE [LARGE SCALE GENOMIC DNA]</scope>
    <source>
        <strain evidence="5 6">JBTF-M23</strain>
    </source>
</reference>
<dbReference type="SMART" id="SM00382">
    <property type="entry name" value="AAA"/>
    <property type="match status" value="2"/>
</dbReference>
<keyword evidence="2" id="KW-0547">Nucleotide-binding</keyword>
<dbReference type="Gene3D" id="1.10.8.60">
    <property type="match status" value="1"/>
</dbReference>
<dbReference type="RefSeq" id="WP_171625614.1">
    <property type="nucleotide sequence ID" value="NZ_JABBPG010000002.1"/>
</dbReference>
<dbReference type="SUPFAM" id="SSF52540">
    <property type="entry name" value="P-loop containing nucleoside triphosphate hydrolases"/>
    <property type="match status" value="1"/>
</dbReference>
<dbReference type="GO" id="GO:0016887">
    <property type="term" value="F:ATP hydrolysis activity"/>
    <property type="evidence" value="ECO:0007669"/>
    <property type="project" value="InterPro"/>
</dbReference>
<evidence type="ECO:0000256" key="1">
    <source>
        <dbReference type="ARBA" id="ARBA00006914"/>
    </source>
</evidence>
<dbReference type="GO" id="GO:0005524">
    <property type="term" value="F:ATP binding"/>
    <property type="evidence" value="ECO:0007669"/>
    <property type="project" value="UniProtKB-KW"/>
</dbReference>
<dbReference type="PANTHER" id="PTHR23073">
    <property type="entry name" value="26S PROTEASOME REGULATORY SUBUNIT"/>
    <property type="match status" value="1"/>
</dbReference>
<organism evidence="5 6">
    <name type="scientific">Pseudoalteromonas caenipelagi</name>
    <dbReference type="NCBI Taxonomy" id="2726988"/>
    <lineage>
        <taxon>Bacteria</taxon>
        <taxon>Pseudomonadati</taxon>
        <taxon>Pseudomonadota</taxon>
        <taxon>Gammaproteobacteria</taxon>
        <taxon>Alteromonadales</taxon>
        <taxon>Pseudoalteromonadaceae</taxon>
        <taxon>Pseudoalteromonas</taxon>
    </lineage>
</organism>
<gene>
    <name evidence="5" type="ORF">HG263_08380</name>
</gene>
<accession>A0A849VFQ5</accession>
<dbReference type="InterPro" id="IPR003959">
    <property type="entry name" value="ATPase_AAA_core"/>
</dbReference>
<evidence type="ECO:0000256" key="2">
    <source>
        <dbReference type="ARBA" id="ARBA00022741"/>
    </source>
</evidence>
<comment type="similarity">
    <text evidence="1">Belongs to the AAA ATPase family.</text>
</comment>
<dbReference type="Gene3D" id="3.40.50.300">
    <property type="entry name" value="P-loop containing nucleotide triphosphate hydrolases"/>
    <property type="match status" value="1"/>
</dbReference>
<feature type="domain" description="AAA+ ATPase" evidence="4">
    <location>
        <begin position="192"/>
        <end position="403"/>
    </location>
</feature>
<dbReference type="AlphaFoldDB" id="A0A849VFQ5"/>
<evidence type="ECO:0000313" key="6">
    <source>
        <dbReference type="Proteomes" id="UP000586305"/>
    </source>
</evidence>
<sequence length="652" mass="73065">MNIHTYLTPLSELLDSLYTLRIADVDTSDEAYQAAVQHWNERVHTHIAPLLAQDELSTFAQRFNLDAPQLALCLLCLLPRFDERARYPIERLQGSSSANGISLELLLYFVSDDRAQRAQLRASMQHLPVFKWQVLQIQAHTQLGDPMLMPSAELLSYFAGAIAHSDANECATLLEPPKHTLVANIAKLPEQSIQVISLIGEAGIGKKSAALQLSGQRPLYVMNHSKFAQFTDKHLVLSDVLRLLLCQGGDLYWPQGQQLLNDAPELVRICADWLSQSGGRLYLVDDAPFVLPLRLQDIANSSYELSLGSHIELANILQAMFVAYSAPDQIVDINYQQVCYHYPMTPAQLRALVNAVVTSASQQPITSNEVLLACVAHSARQLGELATRITPRFEQHDLILSADGHAQLNELVMRFEHRYALESQGVELESGTSALFWGRPGTGKTMAAEVLAKRLHLPLYKVNLANIASKWIGETEKHLAQLFDMAERQHSVLFFDEADAVFAKRSEVESSHDKNANLGVSYLLQRIERFTGVLILATNFKGNIDDAFLRRLSQSVEFTLPDEPHRLKLWQSMLKGHFSYSADIELKQLAQRLVFSAAQIKNCVRHAMLLATAEQTTQLSKAHIAAGAHREYQKQDGNTMVEHWLKQWALSK</sequence>
<dbReference type="EMBL" id="JABBPG010000002">
    <property type="protein sequence ID" value="NOU50557.1"/>
    <property type="molecule type" value="Genomic_DNA"/>
</dbReference>
<dbReference type="InterPro" id="IPR003593">
    <property type="entry name" value="AAA+_ATPase"/>
</dbReference>
<keyword evidence="3 5" id="KW-0067">ATP-binding</keyword>
<evidence type="ECO:0000256" key="3">
    <source>
        <dbReference type="ARBA" id="ARBA00022840"/>
    </source>
</evidence>
<dbReference type="InterPro" id="IPR050221">
    <property type="entry name" value="26S_Proteasome_ATPase"/>
</dbReference>
<protein>
    <submittedName>
        <fullName evidence="5">ATP-binding protein</fullName>
    </submittedName>
</protein>
<name>A0A849VFQ5_9GAMM</name>
<dbReference type="Pfam" id="PF00004">
    <property type="entry name" value="AAA"/>
    <property type="match status" value="1"/>
</dbReference>
<dbReference type="CDD" id="cd19481">
    <property type="entry name" value="RecA-like_protease"/>
    <property type="match status" value="1"/>
</dbReference>
<comment type="caution">
    <text evidence="5">The sequence shown here is derived from an EMBL/GenBank/DDBJ whole genome shotgun (WGS) entry which is preliminary data.</text>
</comment>
<keyword evidence="6" id="KW-1185">Reference proteome</keyword>
<evidence type="ECO:0000259" key="4">
    <source>
        <dbReference type="SMART" id="SM00382"/>
    </source>
</evidence>
<feature type="domain" description="AAA+ ATPase" evidence="4">
    <location>
        <begin position="430"/>
        <end position="562"/>
    </location>
</feature>
<proteinExistence type="inferred from homology"/>